<comment type="subcellular location">
    <subcellularLocation>
        <location evidence="1">Cell projection</location>
        <location evidence="1">Cilium</location>
    </subcellularLocation>
    <subcellularLocation>
        <location evidence="2">Membrane</location>
        <topology evidence="2">Multi-pass membrane protein</topology>
    </subcellularLocation>
</comment>
<comment type="similarity">
    <text evidence="3">Belongs to the TMEM237 family.</text>
</comment>
<evidence type="ECO:0000256" key="10">
    <source>
        <dbReference type="ARBA" id="ARBA00025631"/>
    </source>
</evidence>
<feature type="compositionally biased region" description="Basic residues" evidence="11">
    <location>
        <begin position="87"/>
        <end position="97"/>
    </location>
</feature>
<accession>A0AAV7XQV9</accession>
<feature type="compositionally biased region" description="Basic and acidic residues" evidence="11">
    <location>
        <begin position="26"/>
        <end position="39"/>
    </location>
</feature>
<dbReference type="GO" id="GO:0016020">
    <property type="term" value="C:membrane"/>
    <property type="evidence" value="ECO:0007669"/>
    <property type="project" value="UniProtKB-SubCell"/>
</dbReference>
<evidence type="ECO:0000256" key="8">
    <source>
        <dbReference type="ARBA" id="ARBA00023136"/>
    </source>
</evidence>
<keyword evidence="9" id="KW-0966">Cell projection</keyword>
<dbReference type="GO" id="GO:0060271">
    <property type="term" value="P:cilium assembly"/>
    <property type="evidence" value="ECO:0007669"/>
    <property type="project" value="TreeGrafter"/>
</dbReference>
<keyword evidence="5" id="KW-0970">Cilium biogenesis/degradation</keyword>
<proteinExistence type="inferred from homology"/>
<feature type="transmembrane region" description="Helical" evidence="12">
    <location>
        <begin position="289"/>
        <end position="308"/>
    </location>
</feature>
<keyword evidence="8 12" id="KW-0472">Membrane</keyword>
<dbReference type="PANTHER" id="PTHR28388">
    <property type="entry name" value="TRANSMEMBRANE PROTEIN 237"/>
    <property type="match status" value="1"/>
</dbReference>
<feature type="region of interest" description="Disordered" evidence="11">
    <location>
        <begin position="1"/>
        <end position="104"/>
    </location>
</feature>
<dbReference type="Pfam" id="PF15383">
    <property type="entry name" value="TMEM237"/>
    <property type="match status" value="1"/>
</dbReference>
<keyword evidence="4 12" id="KW-0812">Transmembrane</keyword>
<comment type="caution">
    <text evidence="13">The sequence shown here is derived from an EMBL/GenBank/DDBJ whole genome shotgun (WGS) entry which is preliminary data.</text>
</comment>
<dbReference type="GO" id="GO:0035869">
    <property type="term" value="C:ciliary transition zone"/>
    <property type="evidence" value="ECO:0007669"/>
    <property type="project" value="TreeGrafter"/>
</dbReference>
<comment type="function">
    <text evidence="10">Component of the transition zone in primary cilia. Required for ciliogenesis.</text>
</comment>
<organism evidence="13 14">
    <name type="scientific">Megalurothrips usitatus</name>
    <name type="common">bean blossom thrips</name>
    <dbReference type="NCBI Taxonomy" id="439358"/>
    <lineage>
        <taxon>Eukaryota</taxon>
        <taxon>Metazoa</taxon>
        <taxon>Ecdysozoa</taxon>
        <taxon>Arthropoda</taxon>
        <taxon>Hexapoda</taxon>
        <taxon>Insecta</taxon>
        <taxon>Pterygota</taxon>
        <taxon>Neoptera</taxon>
        <taxon>Paraneoptera</taxon>
        <taxon>Thysanoptera</taxon>
        <taxon>Terebrantia</taxon>
        <taxon>Thripoidea</taxon>
        <taxon>Thripidae</taxon>
        <taxon>Megalurothrips</taxon>
    </lineage>
</organism>
<dbReference type="EMBL" id="JAPTSV010000004">
    <property type="protein sequence ID" value="KAJ1528303.1"/>
    <property type="molecule type" value="Genomic_DNA"/>
</dbReference>
<gene>
    <name evidence="13" type="ORF">ONE63_006726</name>
</gene>
<evidence type="ECO:0000256" key="3">
    <source>
        <dbReference type="ARBA" id="ARBA00008783"/>
    </source>
</evidence>
<evidence type="ECO:0000313" key="14">
    <source>
        <dbReference type="Proteomes" id="UP001075354"/>
    </source>
</evidence>
<dbReference type="InterPro" id="IPR029409">
    <property type="entry name" value="TMEM237"/>
</dbReference>
<sequence length="391" mass="44033">MDAEDSASDRPHSKRHSRRESPSSNLEERGHMTDTERSSSKRKSKRSRERSLEERRRHTPSRRIKSQSDDQDTRSAYGSASAPKKSERSRHQKRKSRSRDVRSDEFVETPVTRVLRDVPDDILDTPLTNLYGTHLSTSLGDADNENYRVQKGRDCVYVEHYDGFSSVPRHSALADGGGDSGKKWFDLSTATALDVAIAVQRTWIPLTDFCHGLLAGIALMQVILVDRLFGSSPEETLLFISFYSNFSLIFTTTFFLLASVCLVSIFDRLDLARGDWPYLVDLLSVRPRIPWMLIPIYIGGLILALAAAKGDDFIHLSQYNSSNFTLLMPDFDLLKSWHVLNSLRCACVVIGWLLISASHPPDLLLKLLVDMLPHQHADGKPKAKSEISSTC</sequence>
<evidence type="ECO:0000256" key="5">
    <source>
        <dbReference type="ARBA" id="ARBA00022794"/>
    </source>
</evidence>
<feature type="transmembrane region" description="Helical" evidence="12">
    <location>
        <begin position="237"/>
        <end position="266"/>
    </location>
</feature>
<name>A0AAV7XQV9_9NEOP</name>
<evidence type="ECO:0000256" key="11">
    <source>
        <dbReference type="SAM" id="MobiDB-lite"/>
    </source>
</evidence>
<evidence type="ECO:0000256" key="7">
    <source>
        <dbReference type="ARBA" id="ARBA00023069"/>
    </source>
</evidence>
<keyword evidence="7" id="KW-0969">Cilium</keyword>
<evidence type="ECO:0000256" key="12">
    <source>
        <dbReference type="SAM" id="Phobius"/>
    </source>
</evidence>
<keyword evidence="14" id="KW-1185">Reference proteome</keyword>
<dbReference type="AlphaFoldDB" id="A0AAV7XQV9"/>
<dbReference type="Proteomes" id="UP001075354">
    <property type="component" value="Chromosome 4"/>
</dbReference>
<evidence type="ECO:0000256" key="2">
    <source>
        <dbReference type="ARBA" id="ARBA00004141"/>
    </source>
</evidence>
<dbReference type="PANTHER" id="PTHR28388:SF1">
    <property type="entry name" value="TRANSMEMBRANE PROTEIN 237"/>
    <property type="match status" value="1"/>
</dbReference>
<keyword evidence="6 12" id="KW-1133">Transmembrane helix</keyword>
<evidence type="ECO:0000313" key="13">
    <source>
        <dbReference type="EMBL" id="KAJ1528303.1"/>
    </source>
</evidence>
<protein>
    <submittedName>
        <fullName evidence="13">Uncharacterized protein</fullName>
    </submittedName>
</protein>
<evidence type="ECO:0000256" key="4">
    <source>
        <dbReference type="ARBA" id="ARBA00022692"/>
    </source>
</evidence>
<evidence type="ECO:0000256" key="6">
    <source>
        <dbReference type="ARBA" id="ARBA00022989"/>
    </source>
</evidence>
<evidence type="ECO:0000256" key="9">
    <source>
        <dbReference type="ARBA" id="ARBA00023273"/>
    </source>
</evidence>
<evidence type="ECO:0000256" key="1">
    <source>
        <dbReference type="ARBA" id="ARBA00004138"/>
    </source>
</evidence>
<reference evidence="13" key="1">
    <citation type="submission" date="2022-12" db="EMBL/GenBank/DDBJ databases">
        <title>Chromosome-level genome assembly of the bean flower thrips Megalurothrips usitatus.</title>
        <authorList>
            <person name="Ma L."/>
            <person name="Liu Q."/>
            <person name="Li H."/>
            <person name="Cai W."/>
        </authorList>
    </citation>
    <scope>NUCLEOTIDE SEQUENCE</scope>
    <source>
        <strain evidence="13">Cailab_2022a</strain>
    </source>
</reference>